<comment type="caution">
    <text evidence="1">The sequence shown here is derived from an EMBL/GenBank/DDBJ whole genome shotgun (WGS) entry which is preliminary data.</text>
</comment>
<name>A0A8J2VJ97_9BACL</name>
<organism evidence="1 2">
    <name type="scientific">Pullulanibacillus camelliae</name>
    <dbReference type="NCBI Taxonomy" id="1707096"/>
    <lineage>
        <taxon>Bacteria</taxon>
        <taxon>Bacillati</taxon>
        <taxon>Bacillota</taxon>
        <taxon>Bacilli</taxon>
        <taxon>Bacillales</taxon>
        <taxon>Sporolactobacillaceae</taxon>
        <taxon>Pullulanibacillus</taxon>
    </lineage>
</organism>
<sequence length="83" mass="10044">MLIVRESFMDDLTDFFYKRDGRIEGEENGLYPIEKYLESTLSKEEYLELEEIMSNVIANKRFLSYKKGFQDGMRMLTYMYKKL</sequence>
<dbReference type="AlphaFoldDB" id="A0A8J2VJ97"/>
<accession>A0A8J2VJ97</accession>
<proteinExistence type="predicted"/>
<reference evidence="1" key="1">
    <citation type="journal article" date="2014" name="Int. J. Syst. Evol. Microbiol.">
        <title>Complete genome sequence of Corynebacterium casei LMG S-19264T (=DSM 44701T), isolated from a smear-ripened cheese.</title>
        <authorList>
            <consortium name="US DOE Joint Genome Institute (JGI-PGF)"/>
            <person name="Walter F."/>
            <person name="Albersmeier A."/>
            <person name="Kalinowski J."/>
            <person name="Ruckert C."/>
        </authorList>
    </citation>
    <scope>NUCLEOTIDE SEQUENCE</scope>
    <source>
        <strain evidence="1">CGMCC 1.15371</strain>
    </source>
</reference>
<protein>
    <submittedName>
        <fullName evidence="1">Uncharacterized protein</fullName>
    </submittedName>
</protein>
<gene>
    <name evidence="1" type="ORF">GCM10011391_01550</name>
</gene>
<reference evidence="1" key="2">
    <citation type="submission" date="2020-09" db="EMBL/GenBank/DDBJ databases">
        <authorList>
            <person name="Sun Q."/>
            <person name="Zhou Y."/>
        </authorList>
    </citation>
    <scope>NUCLEOTIDE SEQUENCE</scope>
    <source>
        <strain evidence="1">CGMCC 1.15371</strain>
    </source>
</reference>
<dbReference type="Proteomes" id="UP000628775">
    <property type="component" value="Unassembled WGS sequence"/>
</dbReference>
<evidence type="ECO:0000313" key="2">
    <source>
        <dbReference type="Proteomes" id="UP000628775"/>
    </source>
</evidence>
<dbReference type="EMBL" id="BMIR01000001">
    <property type="protein sequence ID" value="GGE26878.1"/>
    <property type="molecule type" value="Genomic_DNA"/>
</dbReference>
<dbReference type="RefSeq" id="WP_188687885.1">
    <property type="nucleotide sequence ID" value="NZ_BMIR01000001.1"/>
</dbReference>
<evidence type="ECO:0000313" key="1">
    <source>
        <dbReference type="EMBL" id="GGE26878.1"/>
    </source>
</evidence>
<keyword evidence="2" id="KW-1185">Reference proteome</keyword>